<evidence type="ECO:0000313" key="3">
    <source>
        <dbReference type="EMBL" id="EGZ05085.1"/>
    </source>
</evidence>
<gene>
    <name evidence="3" type="ORF">PHYSODRAFT_307956</name>
</gene>
<protein>
    <submittedName>
        <fullName evidence="3">Uncharacterized protein</fullName>
    </submittedName>
</protein>
<evidence type="ECO:0000256" key="2">
    <source>
        <dbReference type="SAM" id="MobiDB-lite"/>
    </source>
</evidence>
<dbReference type="GeneID" id="20642973"/>
<feature type="region of interest" description="Disordered" evidence="2">
    <location>
        <begin position="124"/>
        <end position="191"/>
    </location>
</feature>
<reference evidence="3 4" key="1">
    <citation type="journal article" date="2006" name="Science">
        <title>Phytophthora genome sequences uncover evolutionary origins and mechanisms of pathogenesis.</title>
        <authorList>
            <person name="Tyler B.M."/>
            <person name="Tripathy S."/>
            <person name="Zhang X."/>
            <person name="Dehal P."/>
            <person name="Jiang R.H."/>
            <person name="Aerts A."/>
            <person name="Arredondo F.D."/>
            <person name="Baxter L."/>
            <person name="Bensasson D."/>
            <person name="Beynon J.L."/>
            <person name="Chapman J."/>
            <person name="Damasceno C.M."/>
            <person name="Dorrance A.E."/>
            <person name="Dou D."/>
            <person name="Dickerman A.W."/>
            <person name="Dubchak I.L."/>
            <person name="Garbelotto M."/>
            <person name="Gijzen M."/>
            <person name="Gordon S.G."/>
            <person name="Govers F."/>
            <person name="Grunwald N.J."/>
            <person name="Huang W."/>
            <person name="Ivors K.L."/>
            <person name="Jones R.W."/>
            <person name="Kamoun S."/>
            <person name="Krampis K."/>
            <person name="Lamour K.H."/>
            <person name="Lee M.K."/>
            <person name="McDonald W.H."/>
            <person name="Medina M."/>
            <person name="Meijer H.J."/>
            <person name="Nordberg E.K."/>
            <person name="Maclean D.J."/>
            <person name="Ospina-Giraldo M.D."/>
            <person name="Morris P.F."/>
            <person name="Phuntumart V."/>
            <person name="Putnam N.H."/>
            <person name="Rash S."/>
            <person name="Rose J.K."/>
            <person name="Sakihama Y."/>
            <person name="Salamov A.A."/>
            <person name="Savidor A."/>
            <person name="Scheuring C.F."/>
            <person name="Smith B.M."/>
            <person name="Sobral B.W."/>
            <person name="Terry A."/>
            <person name="Torto-Alalibo T.A."/>
            <person name="Win J."/>
            <person name="Xu Z."/>
            <person name="Zhang H."/>
            <person name="Grigoriev I.V."/>
            <person name="Rokhsar D.S."/>
            <person name="Boore J.L."/>
        </authorList>
    </citation>
    <scope>NUCLEOTIDE SEQUENCE [LARGE SCALE GENOMIC DNA]</scope>
    <source>
        <strain evidence="3 4">P6497</strain>
    </source>
</reference>
<dbReference type="RefSeq" id="XP_009539457.1">
    <property type="nucleotide sequence ID" value="XM_009541162.1"/>
</dbReference>
<evidence type="ECO:0000313" key="4">
    <source>
        <dbReference type="Proteomes" id="UP000002640"/>
    </source>
</evidence>
<dbReference type="KEGG" id="psoj:PHYSODRAFT_307956"/>
<feature type="region of interest" description="Disordered" evidence="2">
    <location>
        <begin position="249"/>
        <end position="270"/>
    </location>
</feature>
<accession>G5AHA6</accession>
<name>G5AHA6_PHYSP</name>
<dbReference type="Proteomes" id="UP000002640">
    <property type="component" value="Unassembled WGS sequence"/>
</dbReference>
<keyword evidence="4" id="KW-1185">Reference proteome</keyword>
<feature type="compositionally biased region" description="Basic and acidic residues" evidence="2">
    <location>
        <begin position="249"/>
        <end position="258"/>
    </location>
</feature>
<dbReference type="SMR" id="G5AHA6"/>
<dbReference type="AlphaFoldDB" id="G5AHA6"/>
<proteinExistence type="predicted"/>
<dbReference type="InParanoid" id="G5AHA6"/>
<evidence type="ECO:0000256" key="1">
    <source>
        <dbReference type="SAM" id="Coils"/>
    </source>
</evidence>
<dbReference type="EMBL" id="JH159169">
    <property type="protein sequence ID" value="EGZ05085.1"/>
    <property type="molecule type" value="Genomic_DNA"/>
</dbReference>
<feature type="compositionally biased region" description="Basic and acidic residues" evidence="2">
    <location>
        <begin position="135"/>
        <end position="156"/>
    </location>
</feature>
<sequence length="481" mass="53033">MSGRPAFDYASPRGDHPDLLAKRVTTVQDLRREVLDRWNNKSPTAAPAAFREIPVPLRFGETVQEYTKEFEMWLLRRNETFETLRFDPSRERGFWFSFAYKRAGTCTTVALGDKVVPRTSDMDELISHYGPQPENADKRVRRSNSDSEPDRGHHATEATSTIDLSVDEEAEQHNSPGSEARARDQGSAYASSQYGGNVAVLRAHRDGTVTSDRSESSTSSPPDPVPTISLPQNAKEDAAQACAIIPDEDVQHVQRPDPESQSPLARPRKRSLESAKECVFVADAAVHRDLELALHSQVSDDDKLQLALIYDKLDQQIASTGKIDELQAGGDHISETARSSTQLRSKRTAVLAALIVSDWARRQESLVAVLEDKYASAESAKPANLAALLSEIGEIAKQLKTLEDQRDTQVQLVSSLPPAATAAGRALRLKKLRKLSAVVSEKRVAQERLQCEFEDALKRLMQSDGKARKLVKDALGTCSAA</sequence>
<keyword evidence="1" id="KW-0175">Coiled coil</keyword>
<feature type="region of interest" description="Disordered" evidence="2">
    <location>
        <begin position="207"/>
        <end position="230"/>
    </location>
</feature>
<organism evidence="3 4">
    <name type="scientific">Phytophthora sojae (strain P6497)</name>
    <name type="common">Soybean stem and root rot agent</name>
    <name type="synonym">Phytophthora megasperma f. sp. glycines</name>
    <dbReference type="NCBI Taxonomy" id="1094619"/>
    <lineage>
        <taxon>Eukaryota</taxon>
        <taxon>Sar</taxon>
        <taxon>Stramenopiles</taxon>
        <taxon>Oomycota</taxon>
        <taxon>Peronosporomycetes</taxon>
        <taxon>Peronosporales</taxon>
        <taxon>Peronosporaceae</taxon>
        <taxon>Phytophthora</taxon>
    </lineage>
</organism>
<feature type="coiled-coil region" evidence="1">
    <location>
        <begin position="360"/>
        <end position="405"/>
    </location>
</feature>